<accession>A0A8S3YR34</accession>
<feature type="non-terminal residue" evidence="1">
    <location>
        <position position="71"/>
    </location>
</feature>
<protein>
    <submittedName>
        <fullName evidence="1">Uncharacterized protein</fullName>
    </submittedName>
</protein>
<gene>
    <name evidence="1" type="ORF">CUNI_LOCUS4841</name>
</gene>
<keyword evidence="2" id="KW-1185">Reference proteome</keyword>
<dbReference type="Proteomes" id="UP000678393">
    <property type="component" value="Unassembled WGS sequence"/>
</dbReference>
<feature type="non-terminal residue" evidence="1">
    <location>
        <position position="1"/>
    </location>
</feature>
<reference evidence="1" key="1">
    <citation type="submission" date="2021-04" db="EMBL/GenBank/DDBJ databases">
        <authorList>
            <consortium name="Molecular Ecology Group"/>
        </authorList>
    </citation>
    <scope>NUCLEOTIDE SEQUENCE</scope>
</reference>
<name>A0A8S3YR34_9EUPU</name>
<comment type="caution">
    <text evidence="1">The sequence shown here is derived from an EMBL/GenBank/DDBJ whole genome shotgun (WGS) entry which is preliminary data.</text>
</comment>
<organism evidence="1 2">
    <name type="scientific">Candidula unifasciata</name>
    <dbReference type="NCBI Taxonomy" id="100452"/>
    <lineage>
        <taxon>Eukaryota</taxon>
        <taxon>Metazoa</taxon>
        <taxon>Spiralia</taxon>
        <taxon>Lophotrochozoa</taxon>
        <taxon>Mollusca</taxon>
        <taxon>Gastropoda</taxon>
        <taxon>Heterobranchia</taxon>
        <taxon>Euthyneura</taxon>
        <taxon>Panpulmonata</taxon>
        <taxon>Eupulmonata</taxon>
        <taxon>Stylommatophora</taxon>
        <taxon>Helicina</taxon>
        <taxon>Helicoidea</taxon>
        <taxon>Geomitridae</taxon>
        <taxon>Candidula</taxon>
    </lineage>
</organism>
<proteinExistence type="predicted"/>
<evidence type="ECO:0000313" key="2">
    <source>
        <dbReference type="Proteomes" id="UP000678393"/>
    </source>
</evidence>
<dbReference type="EMBL" id="CAJHNH020000680">
    <property type="protein sequence ID" value="CAG5119283.1"/>
    <property type="molecule type" value="Genomic_DNA"/>
</dbReference>
<sequence length="71" mass="7596">SAQSPGRVYRLRCSAVPCRHPCGDGTRSATINAPTAPEMSTCVTDVASPFWRRTWSPPKARAITPRVSGAP</sequence>
<evidence type="ECO:0000313" key="1">
    <source>
        <dbReference type="EMBL" id="CAG5119283.1"/>
    </source>
</evidence>
<dbReference type="AlphaFoldDB" id="A0A8S3YR34"/>